<sequence length="127" mass="14922">MGMGGNVLENDKRKIADFINDYVKKNGYNVVLSNKELNALYEENGVAPESVYYLNSDYCYNRTNKGMVENFKNDLHIFEYVKRGYYRLLGENYEYTGDIMHKPSKEEEYVAGHWKDGVLVEWNPRIN</sequence>
<dbReference type="Pfam" id="PF23870">
    <property type="entry name" value="DUF7225"/>
    <property type="match status" value="1"/>
</dbReference>
<proteinExistence type="predicted"/>
<organism evidence="2 3">
    <name type="scientific">[Lactobacillus] rogosae</name>
    <dbReference type="NCBI Taxonomy" id="706562"/>
    <lineage>
        <taxon>Bacteria</taxon>
        <taxon>Bacillati</taxon>
        <taxon>Bacillota</taxon>
        <taxon>Clostridia</taxon>
        <taxon>Lachnospirales</taxon>
        <taxon>Lachnospiraceae</taxon>
        <taxon>Lachnospira</taxon>
    </lineage>
</organism>
<evidence type="ECO:0000259" key="1">
    <source>
        <dbReference type="Pfam" id="PF23870"/>
    </source>
</evidence>
<dbReference type="RefSeq" id="WP_349153846.1">
    <property type="nucleotide sequence ID" value="NZ_DAWDAH010000002.1"/>
</dbReference>
<evidence type="ECO:0000313" key="2">
    <source>
        <dbReference type="EMBL" id="MEQ2380430.1"/>
    </source>
</evidence>
<keyword evidence="3" id="KW-1185">Reference proteome</keyword>
<gene>
    <name evidence="2" type="ORF">WMO14_11155</name>
</gene>
<protein>
    <recommendedName>
        <fullName evidence="1">DUF7225 domain-containing protein</fullName>
    </recommendedName>
</protein>
<dbReference type="InterPro" id="IPR055649">
    <property type="entry name" value="DUF7225"/>
</dbReference>
<name>A0ABV1BXG8_9FIRM</name>
<dbReference type="EMBL" id="JBBMER010000008">
    <property type="protein sequence ID" value="MEQ2380430.1"/>
    <property type="molecule type" value="Genomic_DNA"/>
</dbReference>
<comment type="caution">
    <text evidence="2">The sequence shown here is derived from an EMBL/GenBank/DDBJ whole genome shotgun (WGS) entry which is preliminary data.</text>
</comment>
<dbReference type="Proteomes" id="UP001442364">
    <property type="component" value="Unassembled WGS sequence"/>
</dbReference>
<reference evidence="2 3" key="1">
    <citation type="submission" date="2024-03" db="EMBL/GenBank/DDBJ databases">
        <title>Human intestinal bacterial collection.</title>
        <authorList>
            <person name="Pauvert C."/>
            <person name="Hitch T.C.A."/>
            <person name="Clavel T."/>
        </authorList>
    </citation>
    <scope>NUCLEOTIDE SEQUENCE [LARGE SCALE GENOMIC DNA]</scope>
    <source>
        <strain evidence="2 3">CLA-AA-H255</strain>
    </source>
</reference>
<accession>A0ABV1BXG8</accession>
<feature type="domain" description="DUF7225" evidence="1">
    <location>
        <begin position="15"/>
        <end position="119"/>
    </location>
</feature>
<evidence type="ECO:0000313" key="3">
    <source>
        <dbReference type="Proteomes" id="UP001442364"/>
    </source>
</evidence>